<name>A0A967EYI5_9PROT</name>
<sequence>MNRLDRGRKHACPDCACKYYDLGKKDANCPKCGAKQAAPKMPRGTRLAKKTGGMPYRRYP</sequence>
<protein>
    <recommendedName>
        <fullName evidence="4">TIGR02300 family protein</fullName>
    </recommendedName>
</protein>
<dbReference type="AlphaFoldDB" id="A0A967EYI5"/>
<comment type="caution">
    <text evidence="2">The sequence shown here is derived from an EMBL/GenBank/DDBJ whole genome shotgun (WGS) entry which is preliminary data.</text>
</comment>
<proteinExistence type="predicted"/>
<evidence type="ECO:0000313" key="2">
    <source>
        <dbReference type="EMBL" id="NIA69787.1"/>
    </source>
</evidence>
<dbReference type="EMBL" id="JAAQPH010000010">
    <property type="protein sequence ID" value="NIA69787.1"/>
    <property type="molecule type" value="Genomic_DNA"/>
</dbReference>
<feature type="region of interest" description="Disordered" evidence="1">
    <location>
        <begin position="40"/>
        <end position="60"/>
    </location>
</feature>
<gene>
    <name evidence="2" type="ORF">HBA54_14380</name>
</gene>
<reference evidence="2" key="1">
    <citation type="submission" date="2020-03" db="EMBL/GenBank/DDBJ databases">
        <title>Genome of Pelagibius litoralis DSM 21314T.</title>
        <authorList>
            <person name="Wang G."/>
        </authorList>
    </citation>
    <scope>NUCLEOTIDE SEQUENCE</scope>
    <source>
        <strain evidence="2">DSM 21314</strain>
    </source>
</reference>
<evidence type="ECO:0000256" key="1">
    <source>
        <dbReference type="SAM" id="MobiDB-lite"/>
    </source>
</evidence>
<keyword evidence="3" id="KW-1185">Reference proteome</keyword>
<evidence type="ECO:0008006" key="4">
    <source>
        <dbReference type="Google" id="ProtNLM"/>
    </source>
</evidence>
<organism evidence="2 3">
    <name type="scientific">Pelagibius litoralis</name>
    <dbReference type="NCBI Taxonomy" id="374515"/>
    <lineage>
        <taxon>Bacteria</taxon>
        <taxon>Pseudomonadati</taxon>
        <taxon>Pseudomonadota</taxon>
        <taxon>Alphaproteobacteria</taxon>
        <taxon>Rhodospirillales</taxon>
        <taxon>Rhodovibrionaceae</taxon>
        <taxon>Pelagibius</taxon>
    </lineage>
</organism>
<dbReference type="RefSeq" id="WP_167225724.1">
    <property type="nucleotide sequence ID" value="NZ_JAAQPH010000010.1"/>
</dbReference>
<evidence type="ECO:0000313" key="3">
    <source>
        <dbReference type="Proteomes" id="UP000761264"/>
    </source>
</evidence>
<dbReference type="InterPro" id="IPR012644">
    <property type="entry name" value="CHP02300_FYDLN_acid"/>
</dbReference>
<accession>A0A967EYI5</accession>
<dbReference type="Pfam" id="PF09538">
    <property type="entry name" value="FYDLN_acid"/>
    <property type="match status" value="1"/>
</dbReference>
<dbReference type="Proteomes" id="UP000761264">
    <property type="component" value="Unassembled WGS sequence"/>
</dbReference>